<comment type="caution">
    <text evidence="1">The sequence shown here is derived from an EMBL/GenBank/DDBJ whole genome shotgun (WGS) entry which is preliminary data.</text>
</comment>
<gene>
    <name evidence="1" type="ORF">TorRG33x02_246850</name>
</gene>
<name>A0A2P5DMX9_TREOI</name>
<proteinExistence type="predicted"/>
<sequence length="30" mass="3244">IHSASKGEFAMSLLNVSNRTLPSASPKTWL</sequence>
<reference evidence="2" key="1">
    <citation type="submission" date="2016-06" db="EMBL/GenBank/DDBJ databases">
        <title>Parallel loss of symbiosis genes in relatives of nitrogen-fixing non-legume Parasponia.</title>
        <authorList>
            <person name="Van Velzen R."/>
            <person name="Holmer R."/>
            <person name="Bu F."/>
            <person name="Rutten L."/>
            <person name="Van Zeijl A."/>
            <person name="Liu W."/>
            <person name="Santuari L."/>
            <person name="Cao Q."/>
            <person name="Sharma T."/>
            <person name="Shen D."/>
            <person name="Roswanjaya Y."/>
            <person name="Wardhani T."/>
            <person name="Kalhor M.S."/>
            <person name="Jansen J."/>
            <person name="Van den Hoogen J."/>
            <person name="Gungor B."/>
            <person name="Hartog M."/>
            <person name="Hontelez J."/>
            <person name="Verver J."/>
            <person name="Yang W.-C."/>
            <person name="Schijlen E."/>
            <person name="Repin R."/>
            <person name="Schilthuizen M."/>
            <person name="Schranz E."/>
            <person name="Heidstra R."/>
            <person name="Miyata K."/>
            <person name="Fedorova E."/>
            <person name="Kohlen W."/>
            <person name="Bisseling T."/>
            <person name="Smit S."/>
            <person name="Geurts R."/>
        </authorList>
    </citation>
    <scope>NUCLEOTIDE SEQUENCE [LARGE SCALE GENOMIC DNA]</scope>
    <source>
        <strain evidence="2">cv. RG33-2</strain>
    </source>
</reference>
<protein>
    <submittedName>
        <fullName evidence="1">Uncharacterized protein</fullName>
    </submittedName>
</protein>
<accession>A0A2P5DMX9</accession>
<dbReference type="Proteomes" id="UP000237000">
    <property type="component" value="Unassembled WGS sequence"/>
</dbReference>
<organism evidence="1 2">
    <name type="scientific">Trema orientale</name>
    <name type="common">Charcoal tree</name>
    <name type="synonym">Celtis orientalis</name>
    <dbReference type="NCBI Taxonomy" id="63057"/>
    <lineage>
        <taxon>Eukaryota</taxon>
        <taxon>Viridiplantae</taxon>
        <taxon>Streptophyta</taxon>
        <taxon>Embryophyta</taxon>
        <taxon>Tracheophyta</taxon>
        <taxon>Spermatophyta</taxon>
        <taxon>Magnoliopsida</taxon>
        <taxon>eudicotyledons</taxon>
        <taxon>Gunneridae</taxon>
        <taxon>Pentapetalae</taxon>
        <taxon>rosids</taxon>
        <taxon>fabids</taxon>
        <taxon>Rosales</taxon>
        <taxon>Cannabaceae</taxon>
        <taxon>Trema</taxon>
    </lineage>
</organism>
<evidence type="ECO:0000313" key="1">
    <source>
        <dbReference type="EMBL" id="PON74649.1"/>
    </source>
</evidence>
<dbReference type="InParanoid" id="A0A2P5DMX9"/>
<feature type="non-terminal residue" evidence="1">
    <location>
        <position position="1"/>
    </location>
</feature>
<evidence type="ECO:0000313" key="2">
    <source>
        <dbReference type="Proteomes" id="UP000237000"/>
    </source>
</evidence>
<keyword evidence="2" id="KW-1185">Reference proteome</keyword>
<dbReference type="EMBL" id="JXTC01000260">
    <property type="protein sequence ID" value="PON74649.1"/>
    <property type="molecule type" value="Genomic_DNA"/>
</dbReference>
<dbReference type="AlphaFoldDB" id="A0A2P5DMX9"/>